<name>A0AA86V4I1_9EUKA</name>
<organism evidence="1">
    <name type="scientific">Hexamita inflata</name>
    <dbReference type="NCBI Taxonomy" id="28002"/>
    <lineage>
        <taxon>Eukaryota</taxon>
        <taxon>Metamonada</taxon>
        <taxon>Diplomonadida</taxon>
        <taxon>Hexamitidae</taxon>
        <taxon>Hexamitinae</taxon>
        <taxon>Hexamita</taxon>
    </lineage>
</organism>
<gene>
    <name evidence="2" type="ORF">HINF_LOCUS17176</name>
    <name evidence="1" type="ORF">HINF_LOCUS63841</name>
</gene>
<evidence type="ECO:0000313" key="2">
    <source>
        <dbReference type="EMBL" id="CAL6001058.1"/>
    </source>
</evidence>
<dbReference type="EMBL" id="CAXDID020000043">
    <property type="protein sequence ID" value="CAL6001058.1"/>
    <property type="molecule type" value="Genomic_DNA"/>
</dbReference>
<evidence type="ECO:0000313" key="1">
    <source>
        <dbReference type="EMBL" id="CAI9976196.1"/>
    </source>
</evidence>
<reference evidence="1" key="1">
    <citation type="submission" date="2023-06" db="EMBL/GenBank/DDBJ databases">
        <authorList>
            <person name="Kurt Z."/>
        </authorList>
    </citation>
    <scope>NUCLEOTIDE SEQUENCE</scope>
</reference>
<keyword evidence="3" id="KW-1185">Reference proteome</keyword>
<dbReference type="AlphaFoldDB" id="A0AA86V4I1"/>
<comment type="caution">
    <text evidence="1">The sequence shown here is derived from an EMBL/GenBank/DDBJ whole genome shotgun (WGS) entry which is preliminary data.</text>
</comment>
<protein>
    <submittedName>
        <fullName evidence="1">Uncharacterized protein</fullName>
    </submittedName>
</protein>
<reference evidence="2 3" key="2">
    <citation type="submission" date="2024-07" db="EMBL/GenBank/DDBJ databases">
        <authorList>
            <person name="Akdeniz Z."/>
        </authorList>
    </citation>
    <scope>NUCLEOTIDE SEQUENCE [LARGE SCALE GENOMIC DNA]</scope>
</reference>
<dbReference type="EMBL" id="CATOUU010001173">
    <property type="protein sequence ID" value="CAI9976196.1"/>
    <property type="molecule type" value="Genomic_DNA"/>
</dbReference>
<accession>A0AA86V4I1</accession>
<evidence type="ECO:0000313" key="3">
    <source>
        <dbReference type="Proteomes" id="UP001642409"/>
    </source>
</evidence>
<dbReference type="Proteomes" id="UP001642409">
    <property type="component" value="Unassembled WGS sequence"/>
</dbReference>
<proteinExistence type="predicted"/>
<sequence length="762" mass="83119">MNIYNLISDNYSKLEHSIVSNYSKYDQQLQSNTTVLDWRIFYNISSIQLLVSGLNTTIADLNQIIKQQSNFIKNLTQFVDCTSNYGYSVINGSCVQVQCTVSGQQSINGICQCTNINSIVENGYCVCPANSVLVGSACICTNIGQTIQNGVCQCYTLGAFVSNNVCTCGVNGLNVSNSCKCPTGAMLIAEVCTCTNIYAIIQDNQCICPTNSSLIGNTCVCNIVIGQNMVNGTCQCPINQSAFGNSCQTSYTINNSETSFVCTQQIYIQKFDIQSITDQIINPSNFSSGFVFNTGTTIQDAYITVADNVYSTMYPLFESQYQFNNIKLIFGAQTMTSGSILSNNNQITINQFNMLSKSSCFITTNIYLNILQPSSNSTNIQNLLINLSFILSNGNITLINYMKGVINIINYQILGVYQSYNCIALISLITNTATINVTNINFMPDTFHAGNFSSYLFSSVSRSIVQCNNLAVMHGNNSKYQNLISQSSSNSYQIYFGGLITNQNITKVNINQLILSCYQNYSTQYIQFSGFLIGRAIGKENSITITNVCFQQIISSNGQQQYYLGTVGFNDGNLTLLQSQFQITGYLTNINIFGVIGYVSNQSVSEFNNIIVTLNTSSIRLGQTGAICGFNSALTTLFKNILVNSSNIQSNADNGGLVGVLQNTGALVQNVTVQYTNLTCFDFGAGGLFGYLKGSSLAIINTTINSIRVSSSRNYGVIIGMYVSGISLNIQNSKSIGNNYINNVQQVNCDSFTNIIDSVTQC</sequence>